<organism evidence="2 3">
    <name type="scientific">Athelia psychrophila</name>
    <dbReference type="NCBI Taxonomy" id="1759441"/>
    <lineage>
        <taxon>Eukaryota</taxon>
        <taxon>Fungi</taxon>
        <taxon>Dikarya</taxon>
        <taxon>Basidiomycota</taxon>
        <taxon>Agaricomycotina</taxon>
        <taxon>Agaricomycetes</taxon>
        <taxon>Agaricomycetidae</taxon>
        <taxon>Atheliales</taxon>
        <taxon>Atheliaceae</taxon>
        <taxon>Athelia</taxon>
    </lineage>
</organism>
<reference evidence="2 3" key="1">
    <citation type="journal article" date="2016" name="Mol. Biol. Evol.">
        <title>Comparative Genomics of Early-Diverging Mushroom-Forming Fungi Provides Insights into the Origins of Lignocellulose Decay Capabilities.</title>
        <authorList>
            <person name="Nagy L.G."/>
            <person name="Riley R."/>
            <person name="Tritt A."/>
            <person name="Adam C."/>
            <person name="Daum C."/>
            <person name="Floudas D."/>
            <person name="Sun H."/>
            <person name="Yadav J.S."/>
            <person name="Pangilinan J."/>
            <person name="Larsson K.H."/>
            <person name="Matsuura K."/>
            <person name="Barry K."/>
            <person name="Labutti K."/>
            <person name="Kuo R."/>
            <person name="Ohm R.A."/>
            <person name="Bhattacharya S.S."/>
            <person name="Shirouzu T."/>
            <person name="Yoshinaga Y."/>
            <person name="Martin F.M."/>
            <person name="Grigoriev I.V."/>
            <person name="Hibbett D.S."/>
        </authorList>
    </citation>
    <scope>NUCLEOTIDE SEQUENCE [LARGE SCALE GENOMIC DNA]</scope>
    <source>
        <strain evidence="2 3">CBS 109695</strain>
    </source>
</reference>
<protein>
    <submittedName>
        <fullName evidence="2">Uncharacterized protein</fullName>
    </submittedName>
</protein>
<sequence>MQEIAEEMKAILYMDCHTWRLPHDTQPRAIWSCPCMFLFVMCLMFSARHKTKYQSLQDLTLYLCSTILSRSCAHYPFARVAVLLALSAYSVLSQSCPTLYLHYADLLTLLCCVLHVRCFN</sequence>
<accession>A0A166NC35</accession>
<dbReference type="EMBL" id="KV417524">
    <property type="protein sequence ID" value="KZP24856.1"/>
    <property type="molecule type" value="Genomic_DNA"/>
</dbReference>
<gene>
    <name evidence="2" type="ORF">FIBSPDRAFT_411431</name>
</gene>
<keyword evidence="1" id="KW-0472">Membrane</keyword>
<evidence type="ECO:0000313" key="2">
    <source>
        <dbReference type="EMBL" id="KZP24856.1"/>
    </source>
</evidence>
<dbReference type="AlphaFoldDB" id="A0A166NC35"/>
<dbReference type="Proteomes" id="UP000076532">
    <property type="component" value="Unassembled WGS sequence"/>
</dbReference>
<keyword evidence="1" id="KW-0812">Transmembrane</keyword>
<proteinExistence type="predicted"/>
<keyword evidence="1" id="KW-1133">Transmembrane helix</keyword>
<feature type="transmembrane region" description="Helical" evidence="1">
    <location>
        <begin position="29"/>
        <end position="47"/>
    </location>
</feature>
<evidence type="ECO:0000256" key="1">
    <source>
        <dbReference type="SAM" id="Phobius"/>
    </source>
</evidence>
<keyword evidence="3" id="KW-1185">Reference proteome</keyword>
<name>A0A166NC35_9AGAM</name>
<evidence type="ECO:0000313" key="3">
    <source>
        <dbReference type="Proteomes" id="UP000076532"/>
    </source>
</evidence>